<evidence type="ECO:0000313" key="1">
    <source>
        <dbReference type="EMBL" id="KAI8009187.1"/>
    </source>
</evidence>
<comment type="caution">
    <text evidence="1">The sequence shown here is derived from an EMBL/GenBank/DDBJ whole genome shotgun (WGS) entry which is preliminary data.</text>
</comment>
<keyword evidence="2" id="KW-1185">Reference proteome</keyword>
<name>A0ACC0H8M8_9ERIC</name>
<organism evidence="1 2">
    <name type="scientific">Camellia lanceoleosa</name>
    <dbReference type="NCBI Taxonomy" id="1840588"/>
    <lineage>
        <taxon>Eukaryota</taxon>
        <taxon>Viridiplantae</taxon>
        <taxon>Streptophyta</taxon>
        <taxon>Embryophyta</taxon>
        <taxon>Tracheophyta</taxon>
        <taxon>Spermatophyta</taxon>
        <taxon>Magnoliopsida</taxon>
        <taxon>eudicotyledons</taxon>
        <taxon>Gunneridae</taxon>
        <taxon>Pentapetalae</taxon>
        <taxon>asterids</taxon>
        <taxon>Ericales</taxon>
        <taxon>Theaceae</taxon>
        <taxon>Camellia</taxon>
    </lineage>
</organism>
<proteinExistence type="predicted"/>
<dbReference type="Proteomes" id="UP001060215">
    <property type="component" value="Chromosome 7"/>
</dbReference>
<evidence type="ECO:0000313" key="2">
    <source>
        <dbReference type="Proteomes" id="UP001060215"/>
    </source>
</evidence>
<protein>
    <submittedName>
        <fullName evidence="1">Mediator of RNA polymerase II transcription subunit 13</fullName>
    </submittedName>
</protein>
<accession>A0ACC0H8M8</accession>
<gene>
    <name evidence="1" type="ORF">LOK49_LG07G00073</name>
</gene>
<reference evidence="1 2" key="1">
    <citation type="journal article" date="2022" name="Plant J.">
        <title>Chromosome-level genome of Camellia lanceoleosa provides a valuable resource for understanding genome evolution and self-incompatibility.</title>
        <authorList>
            <person name="Gong W."/>
            <person name="Xiao S."/>
            <person name="Wang L."/>
            <person name="Liao Z."/>
            <person name="Chang Y."/>
            <person name="Mo W."/>
            <person name="Hu G."/>
            <person name="Li W."/>
            <person name="Zhao G."/>
            <person name="Zhu H."/>
            <person name="Hu X."/>
            <person name="Ji K."/>
            <person name="Xiang X."/>
            <person name="Song Q."/>
            <person name="Yuan D."/>
            <person name="Jin S."/>
            <person name="Zhang L."/>
        </authorList>
    </citation>
    <scope>NUCLEOTIDE SEQUENCE [LARGE SCALE GENOMIC DNA]</scope>
    <source>
        <strain evidence="1">SQ_2022a</strain>
    </source>
</reference>
<sequence length="87" mass="10090">MEVITQEKIIRGIVKQGGRGLSSEARDFEIETHLILESVAAELHALSWMIVSPAYLDRRTALPFHCDMVLRMRRLLHFANKELSRWT</sequence>
<dbReference type="EMBL" id="CM045764">
    <property type="protein sequence ID" value="KAI8009187.1"/>
    <property type="molecule type" value="Genomic_DNA"/>
</dbReference>